<dbReference type="HAMAP" id="MF_00385">
    <property type="entry name" value="Ribosomal_bS16"/>
    <property type="match status" value="1"/>
</dbReference>
<comment type="caution">
    <text evidence="5">The sequence shown here is derived from an EMBL/GenBank/DDBJ whole genome shotgun (WGS) entry which is preliminary data.</text>
</comment>
<accession>A0AAJ1EXG1</accession>
<dbReference type="InterPro" id="IPR000307">
    <property type="entry name" value="Ribosomal_bS16"/>
</dbReference>
<dbReference type="GO" id="GO:0006412">
    <property type="term" value="P:translation"/>
    <property type="evidence" value="ECO:0007669"/>
    <property type="project" value="UniProtKB-UniRule"/>
</dbReference>
<organism evidence="5 6">
    <name type="scientific">Varibaculum cambriense</name>
    <dbReference type="NCBI Taxonomy" id="184870"/>
    <lineage>
        <taxon>Bacteria</taxon>
        <taxon>Bacillati</taxon>
        <taxon>Actinomycetota</taxon>
        <taxon>Actinomycetes</taxon>
        <taxon>Actinomycetales</taxon>
        <taxon>Actinomycetaceae</taxon>
        <taxon>Varibaculum</taxon>
    </lineage>
</organism>
<dbReference type="InterPro" id="IPR023803">
    <property type="entry name" value="Ribosomal_bS16_dom_sf"/>
</dbReference>
<dbReference type="GO" id="GO:0003735">
    <property type="term" value="F:structural constituent of ribosome"/>
    <property type="evidence" value="ECO:0007669"/>
    <property type="project" value="InterPro"/>
</dbReference>
<dbReference type="PANTHER" id="PTHR12919">
    <property type="entry name" value="30S RIBOSOMAL PROTEIN S16"/>
    <property type="match status" value="1"/>
</dbReference>
<keyword evidence="2 3" id="KW-0687">Ribonucleoprotein</keyword>
<evidence type="ECO:0000256" key="2">
    <source>
        <dbReference type="ARBA" id="ARBA00023274"/>
    </source>
</evidence>
<dbReference type="NCBIfam" id="TIGR00002">
    <property type="entry name" value="S16"/>
    <property type="match status" value="1"/>
</dbReference>
<dbReference type="PANTHER" id="PTHR12919:SF20">
    <property type="entry name" value="SMALL RIBOSOMAL SUBUNIT PROTEIN BS16M"/>
    <property type="match status" value="1"/>
</dbReference>
<dbReference type="NCBIfam" id="NF011093">
    <property type="entry name" value="PRK14520.1"/>
    <property type="match status" value="1"/>
</dbReference>
<comment type="similarity">
    <text evidence="3">Belongs to the bacterial ribosomal protein bS16 family.</text>
</comment>
<gene>
    <name evidence="3 5" type="primary">rpsP</name>
    <name evidence="5" type="ORF">L0M99_05670</name>
</gene>
<evidence type="ECO:0000313" key="6">
    <source>
        <dbReference type="Proteomes" id="UP001200537"/>
    </source>
</evidence>
<evidence type="ECO:0000256" key="1">
    <source>
        <dbReference type="ARBA" id="ARBA00022980"/>
    </source>
</evidence>
<reference evidence="5" key="1">
    <citation type="submission" date="2022-01" db="EMBL/GenBank/DDBJ databases">
        <title>Collection of gut derived symbiotic bacterial strains cultured from healthy donors.</title>
        <authorList>
            <person name="Lin H."/>
            <person name="Kohout C."/>
            <person name="Waligurski E."/>
            <person name="Pamer E.G."/>
        </authorList>
    </citation>
    <scope>NUCLEOTIDE SEQUENCE</scope>
    <source>
        <strain evidence="5">DFI.7.46</strain>
    </source>
</reference>
<dbReference type="Pfam" id="PF00886">
    <property type="entry name" value="Ribosomal_S16"/>
    <property type="match status" value="1"/>
</dbReference>
<evidence type="ECO:0000256" key="3">
    <source>
        <dbReference type="HAMAP-Rule" id="MF_00385"/>
    </source>
</evidence>
<dbReference type="AlphaFoldDB" id="A0AAJ1EXG1"/>
<dbReference type="EMBL" id="JAKNHJ010000009">
    <property type="protein sequence ID" value="MCG4617979.1"/>
    <property type="molecule type" value="Genomic_DNA"/>
</dbReference>
<dbReference type="GO" id="GO:0005737">
    <property type="term" value="C:cytoplasm"/>
    <property type="evidence" value="ECO:0007669"/>
    <property type="project" value="UniProtKB-ARBA"/>
</dbReference>
<evidence type="ECO:0000313" key="5">
    <source>
        <dbReference type="EMBL" id="MCG4617979.1"/>
    </source>
</evidence>
<keyword evidence="1 3" id="KW-0689">Ribosomal protein</keyword>
<feature type="region of interest" description="Disordered" evidence="4">
    <location>
        <begin position="110"/>
        <end position="163"/>
    </location>
</feature>
<evidence type="ECO:0000256" key="4">
    <source>
        <dbReference type="SAM" id="MobiDB-lite"/>
    </source>
</evidence>
<feature type="compositionally biased region" description="Basic and acidic residues" evidence="4">
    <location>
        <begin position="110"/>
        <end position="146"/>
    </location>
</feature>
<dbReference type="InterPro" id="IPR020592">
    <property type="entry name" value="Ribosomal_bS16_CS"/>
</dbReference>
<dbReference type="RefSeq" id="WP_238128041.1">
    <property type="nucleotide sequence ID" value="NZ_JAGZYF010000001.1"/>
</dbReference>
<sequence>MAVRIRLKRVGKIHYPVYRVVVVDSRKKRDGRVIEEVGQYNPNEEPSFIQVKSDRIQYWLGVGAQPSDAVRRLLVLSGDIARFNGKENVESWIKTKETLTADQAREKNVKAAADEAQKRKAKVSEEKAKAEAEAAAKEAEETKAQEAAETAEAEEAAPESEEA</sequence>
<name>A0AAJ1EXG1_9ACTO</name>
<proteinExistence type="inferred from homology"/>
<feature type="compositionally biased region" description="Acidic residues" evidence="4">
    <location>
        <begin position="149"/>
        <end position="163"/>
    </location>
</feature>
<dbReference type="Gene3D" id="3.30.1320.10">
    <property type="match status" value="1"/>
</dbReference>
<protein>
    <recommendedName>
        <fullName evidence="3">Small ribosomal subunit protein bS16</fullName>
    </recommendedName>
</protein>
<dbReference type="PROSITE" id="PS00732">
    <property type="entry name" value="RIBOSOMAL_S16"/>
    <property type="match status" value="1"/>
</dbReference>
<dbReference type="Proteomes" id="UP001200537">
    <property type="component" value="Unassembled WGS sequence"/>
</dbReference>
<dbReference type="SUPFAM" id="SSF54565">
    <property type="entry name" value="Ribosomal protein S16"/>
    <property type="match status" value="1"/>
</dbReference>
<dbReference type="GO" id="GO:0015935">
    <property type="term" value="C:small ribosomal subunit"/>
    <property type="evidence" value="ECO:0007669"/>
    <property type="project" value="TreeGrafter"/>
</dbReference>